<keyword evidence="2" id="KW-1185">Reference proteome</keyword>
<protein>
    <submittedName>
        <fullName evidence="1">Uncharacterized protein</fullName>
    </submittedName>
</protein>
<dbReference type="OrthoDB" id="4555531at2"/>
<sequence length="149" mass="16066">MADANQEPKSAQLQLWDEPAAPVVQLADAEGYERRQSRAVAQCPSCRRKAASVAEDARMRADMRVLWLHPDPAAPDGVREAFHCQHCQPRGPVGDTECARCPEEGPLLAEEFAADSAAGKVPAAVAEWLAGRGWHLANGALLCPNHHQG</sequence>
<gene>
    <name evidence="1" type="ORF">D7D52_34740</name>
</gene>
<organism evidence="1 2">
    <name type="scientific">Nocardia yunnanensis</name>
    <dbReference type="NCBI Taxonomy" id="2382165"/>
    <lineage>
        <taxon>Bacteria</taxon>
        <taxon>Bacillati</taxon>
        <taxon>Actinomycetota</taxon>
        <taxon>Actinomycetes</taxon>
        <taxon>Mycobacteriales</taxon>
        <taxon>Nocardiaceae</taxon>
        <taxon>Nocardia</taxon>
    </lineage>
</organism>
<dbReference type="EMBL" id="CP032568">
    <property type="protein sequence ID" value="AYF78131.1"/>
    <property type="molecule type" value="Genomic_DNA"/>
</dbReference>
<evidence type="ECO:0000313" key="1">
    <source>
        <dbReference type="EMBL" id="AYF78131.1"/>
    </source>
</evidence>
<proteinExistence type="predicted"/>
<evidence type="ECO:0000313" key="2">
    <source>
        <dbReference type="Proteomes" id="UP000267164"/>
    </source>
</evidence>
<dbReference type="Proteomes" id="UP000267164">
    <property type="component" value="Chromosome"/>
</dbReference>
<accession>A0A386ZKM5</accession>
<dbReference type="KEGG" id="nyu:D7D52_34740"/>
<reference evidence="1 2" key="1">
    <citation type="submission" date="2018-09" db="EMBL/GenBank/DDBJ databases">
        <title>Nocardia yunnanensis sp. nov., an actinomycete isolated from a soil sample.</title>
        <authorList>
            <person name="Zhang J."/>
        </authorList>
    </citation>
    <scope>NUCLEOTIDE SEQUENCE [LARGE SCALE GENOMIC DNA]</scope>
    <source>
        <strain evidence="1 2">CFHS0054</strain>
    </source>
</reference>
<dbReference type="RefSeq" id="WP_120743214.1">
    <property type="nucleotide sequence ID" value="NZ_CP032568.1"/>
</dbReference>
<dbReference type="AlphaFoldDB" id="A0A386ZKM5"/>
<name>A0A386ZKM5_9NOCA</name>